<feature type="domain" description="Transcription regulator Rua1 C-terminal" evidence="2">
    <location>
        <begin position="393"/>
        <end position="511"/>
    </location>
</feature>
<evidence type="ECO:0000313" key="4">
    <source>
        <dbReference type="Proteomes" id="UP000094801"/>
    </source>
</evidence>
<dbReference type="EMBL" id="KV453859">
    <property type="protein sequence ID" value="ODV84087.1"/>
    <property type="molecule type" value="Genomic_DNA"/>
</dbReference>
<feature type="region of interest" description="Disordered" evidence="1">
    <location>
        <begin position="91"/>
        <end position="117"/>
    </location>
</feature>
<organism evidence="3 4">
    <name type="scientific">[Candida] arabinofermentans NRRL YB-2248</name>
    <dbReference type="NCBI Taxonomy" id="983967"/>
    <lineage>
        <taxon>Eukaryota</taxon>
        <taxon>Fungi</taxon>
        <taxon>Dikarya</taxon>
        <taxon>Ascomycota</taxon>
        <taxon>Saccharomycotina</taxon>
        <taxon>Pichiomycetes</taxon>
        <taxon>Pichiales</taxon>
        <taxon>Pichiaceae</taxon>
        <taxon>Ogataea</taxon>
        <taxon>Ogataea/Candida clade</taxon>
    </lineage>
</organism>
<evidence type="ECO:0000259" key="2">
    <source>
        <dbReference type="Pfam" id="PF14616"/>
    </source>
</evidence>
<gene>
    <name evidence="3" type="ORF">CANARDRAFT_29533</name>
</gene>
<evidence type="ECO:0000256" key="1">
    <source>
        <dbReference type="SAM" id="MobiDB-lite"/>
    </source>
</evidence>
<sequence length="523" mass="59335">MSFFELIQEDAELSGCSLGDIELRDADYIDFDAILNEFEDPMDVDHGDSEQLLTGDSSEGMMIDHSETNGCVIDHSDSQCTSDSDIDYESLFGDSGDFDTSSPKKDTPKLGHNDSSSSLDICSNTLVPVVEKEKPADEQLLYLPGGPIKFNFAIVPLTREKRTPPQVPQVEEVEAIEPQPTSENQFDIDLNDYEFGPEEFKHLSIEDIGKLLSEYNTGYTAELDLNDFPTLDEPNQQFSCLQPDVYCTAATEEYTAEKSNEAEAEAEAEVEITKVVKEKKPVNSNKFDKIHEYYSEEDHKKWLASHIEDNLTLNNINYNKFTKGFTVGRDVYNVTKFDKSFLYASNSSRTGIYKRHDNLTFNFYEPLVYRYRTVEKKASKSSSSSPHYDRKGNIKHEETKYKKVDVEHMCPYCPCKDGNLDDLFHTTKDSSYLHHVTLQHGVYSNGVEMELPRLGQAYASRTLKTKGEMQTLFKSCAECAKCGEVINVKGFEGDDCGENRNKLLNYYRHMLTHKQGKKSGKAE</sequence>
<evidence type="ECO:0000313" key="3">
    <source>
        <dbReference type="EMBL" id="ODV84087.1"/>
    </source>
</evidence>
<reference evidence="4" key="1">
    <citation type="submission" date="2016-04" db="EMBL/GenBank/DDBJ databases">
        <title>Comparative genomics of biotechnologically important yeasts.</title>
        <authorList>
            <consortium name="DOE Joint Genome Institute"/>
            <person name="Riley R."/>
            <person name="Haridas S."/>
            <person name="Wolfe K.H."/>
            <person name="Lopes M.R."/>
            <person name="Hittinger C.T."/>
            <person name="Goker M."/>
            <person name="Salamov A."/>
            <person name="Wisecaver J."/>
            <person name="Long T.M."/>
            <person name="Aerts A.L."/>
            <person name="Barry K."/>
            <person name="Choi C."/>
            <person name="Clum A."/>
            <person name="Coughlan A.Y."/>
            <person name="Deshpande S."/>
            <person name="Douglass A.P."/>
            <person name="Hanson S.J."/>
            <person name="Klenk H.-P."/>
            <person name="Labutti K."/>
            <person name="Lapidus A."/>
            <person name="Lindquist E."/>
            <person name="Lipzen A."/>
            <person name="Meier-Kolthoff J.P."/>
            <person name="Ohm R.A."/>
            <person name="Otillar R.P."/>
            <person name="Pangilinan J."/>
            <person name="Peng Y."/>
            <person name="Rokas A."/>
            <person name="Rosa C.A."/>
            <person name="Scheuner C."/>
            <person name="Sibirny A.A."/>
            <person name="Slot J.C."/>
            <person name="Stielow J.B."/>
            <person name="Sun H."/>
            <person name="Kurtzman C.P."/>
            <person name="Blackwell M."/>
            <person name="Grigoriev I.V."/>
            <person name="Jeffries T.W."/>
        </authorList>
    </citation>
    <scope>NUCLEOTIDE SEQUENCE [LARGE SCALE GENOMIC DNA]</scope>
    <source>
        <strain evidence="4">NRRL YB-2248</strain>
    </source>
</reference>
<dbReference type="Pfam" id="PF14616">
    <property type="entry name" value="Rua1_C"/>
    <property type="match status" value="1"/>
</dbReference>
<accession>A0A1E4SX84</accession>
<dbReference type="InterPro" id="IPR028012">
    <property type="entry name" value="Rua1_C"/>
</dbReference>
<name>A0A1E4SX84_9ASCO</name>
<dbReference type="Proteomes" id="UP000094801">
    <property type="component" value="Unassembled WGS sequence"/>
</dbReference>
<feature type="compositionally biased region" description="Basic and acidic residues" evidence="1">
    <location>
        <begin position="102"/>
        <end position="112"/>
    </location>
</feature>
<proteinExistence type="predicted"/>
<keyword evidence="4" id="KW-1185">Reference proteome</keyword>
<dbReference type="AlphaFoldDB" id="A0A1E4SX84"/>
<protein>
    <recommendedName>
        <fullName evidence="2">Transcription regulator Rua1 C-terminal domain-containing protein</fullName>
    </recommendedName>
</protein>
<dbReference type="OrthoDB" id="3997758at2759"/>